<accession>A0A1U7MX96</accession>
<comment type="caution">
    <text evidence="2">The sequence shown here is derived from an EMBL/GenBank/DDBJ whole genome shotgun (WGS) entry which is preliminary data.</text>
</comment>
<dbReference type="InterPro" id="IPR021374">
    <property type="entry name" value="DUF2996"/>
</dbReference>
<dbReference type="Pfam" id="PF11210">
    <property type="entry name" value="DUF2996"/>
    <property type="match status" value="1"/>
</dbReference>
<proteinExistence type="predicted"/>
<dbReference type="RefSeq" id="WP_075896686.1">
    <property type="nucleotide sequence ID" value="NZ_MKZS01000001.1"/>
</dbReference>
<feature type="compositionally biased region" description="Low complexity" evidence="1">
    <location>
        <begin position="117"/>
        <end position="129"/>
    </location>
</feature>
<evidence type="ECO:0000256" key="1">
    <source>
        <dbReference type="SAM" id="MobiDB-lite"/>
    </source>
</evidence>
<dbReference type="EMBL" id="MKZS01000001">
    <property type="protein sequence ID" value="OLT58322.1"/>
    <property type="molecule type" value="Genomic_DNA"/>
</dbReference>
<reference evidence="2 3" key="1">
    <citation type="submission" date="2016-10" db="EMBL/GenBank/DDBJ databases">
        <title>Comparative genomics uncovers the prolific and rare metabolic potential of the cyanobacterial genus Moorea.</title>
        <authorList>
            <person name="Leao T."/>
            <person name="Castelao G."/>
            <person name="Korobeynikov A."/>
            <person name="Monroe E.A."/>
            <person name="Podell S."/>
            <person name="Glukhov E."/>
            <person name="Allen E."/>
            <person name="Gerwick W.H."/>
            <person name="Gerwick L."/>
        </authorList>
    </citation>
    <scope>NUCLEOTIDE SEQUENCE [LARGE SCALE GENOMIC DNA]</scope>
    <source>
        <strain evidence="2 3">PNG5-198</strain>
    </source>
</reference>
<keyword evidence="3" id="KW-1185">Reference proteome</keyword>
<evidence type="ECO:0000313" key="3">
    <source>
        <dbReference type="Proteomes" id="UP000186657"/>
    </source>
</evidence>
<dbReference type="PANTHER" id="PTHR36341">
    <property type="entry name" value="DUF2996 FAMILY PROTEIN"/>
    <property type="match status" value="1"/>
</dbReference>
<organism evidence="2 3">
    <name type="scientific">Moorena bouillonii PNG</name>
    <dbReference type="NCBI Taxonomy" id="568701"/>
    <lineage>
        <taxon>Bacteria</taxon>
        <taxon>Bacillati</taxon>
        <taxon>Cyanobacteriota</taxon>
        <taxon>Cyanophyceae</taxon>
        <taxon>Coleofasciculales</taxon>
        <taxon>Coleofasciculaceae</taxon>
        <taxon>Moorena</taxon>
    </lineage>
</organism>
<feature type="region of interest" description="Disordered" evidence="1">
    <location>
        <begin position="1"/>
        <end position="138"/>
    </location>
</feature>
<dbReference type="AlphaFoldDB" id="A0A1U7MX96"/>
<name>A0A1U7MX96_9CYAN</name>
<gene>
    <name evidence="2" type="ORF">BJP37_03940</name>
</gene>
<evidence type="ECO:0000313" key="2">
    <source>
        <dbReference type="EMBL" id="OLT58322.1"/>
    </source>
</evidence>
<protein>
    <recommendedName>
        <fullName evidence="4">DUF2996 domain-containing protein</fullName>
    </recommendedName>
</protein>
<dbReference type="Proteomes" id="UP000186657">
    <property type="component" value="Unassembled WGS sequence"/>
</dbReference>
<dbReference type="PANTHER" id="PTHR36341:SF3">
    <property type="entry name" value="DUF2996 FAMILY PROTEIN"/>
    <property type="match status" value="1"/>
</dbReference>
<evidence type="ECO:0008006" key="4">
    <source>
        <dbReference type="Google" id="ProtNLM"/>
    </source>
</evidence>
<sequence>MAEETLPLPNPEDANTPSDTSADQPAANKEPKPAAIVDQPPVEITEPKPPTPSPDQPAANTEPKPAAVVDQPPVEITEPKPAAIVDQPPAAKSEDKPAAKAPAAKKPAAKSEEKPAAKAPAAKKPAATEAKAKKAKPPAIEKKPFTEFVEQHYLPALKTAFAKQGIDDVDVTFAKQKIPIPSLSQMDDCWQVMGSWQNGQRKFNVYFLDEDIKKQKAFSASANGVQPSTIESFMIDERRVTLDLMVHYTIQRLNAQKWLMWN</sequence>
<feature type="compositionally biased region" description="Polar residues" evidence="1">
    <location>
        <begin position="13"/>
        <end position="23"/>
    </location>
</feature>